<reference evidence="2" key="1">
    <citation type="submission" date="2016-08" db="EMBL/GenBank/DDBJ databases">
        <title>Complete genome sequence of the organohalide-respiring Epsilonproteobacterium Sulfurospirillum halorespirans.</title>
        <authorList>
            <person name="Goris T."/>
            <person name="Zimmermann J."/>
            <person name="Schenz B."/>
            <person name="Lemos M."/>
            <person name="Hackermueller J."/>
            <person name="Diekert G."/>
        </authorList>
    </citation>
    <scope>NUCLEOTIDE SEQUENCE [LARGE SCALE GENOMIC DNA]</scope>
    <source>
        <strain>DSM 13726</strain>
        <strain evidence="2">PCE-M2</strain>
    </source>
</reference>
<dbReference type="RefSeq" id="WP_069478257.1">
    <property type="nucleotide sequence ID" value="NZ_CP017111.1"/>
</dbReference>
<accession>A0A1D7TKS0</accession>
<sequence>MEHIIVRHGDDFAKWGVDSSSISTLVTNTVKTGQSIGKYGADGSVFKVIVNGEEKYLNVVIGKNGYIVTSHPLKMEELTRVLWR</sequence>
<evidence type="ECO:0000313" key="1">
    <source>
        <dbReference type="EMBL" id="AOO65595.1"/>
    </source>
</evidence>
<dbReference type="STRING" id="1193502.SHALO_1824"/>
<protein>
    <submittedName>
        <fullName evidence="1">Uncharacterized protein</fullName>
    </submittedName>
</protein>
<organism evidence="1 2">
    <name type="scientific">Sulfurospirillum halorespirans DSM 13726</name>
    <dbReference type="NCBI Taxonomy" id="1193502"/>
    <lineage>
        <taxon>Bacteria</taxon>
        <taxon>Pseudomonadati</taxon>
        <taxon>Campylobacterota</taxon>
        <taxon>Epsilonproteobacteria</taxon>
        <taxon>Campylobacterales</taxon>
        <taxon>Sulfurospirillaceae</taxon>
        <taxon>Sulfurospirillum</taxon>
    </lineage>
</organism>
<dbReference type="EMBL" id="CP017111">
    <property type="protein sequence ID" value="AOO65595.1"/>
    <property type="molecule type" value="Genomic_DNA"/>
</dbReference>
<dbReference type="AlphaFoldDB" id="A0A1D7TKS0"/>
<dbReference type="KEGG" id="shal:SHALO_1824"/>
<gene>
    <name evidence="1" type="ORF">SHALO_1824</name>
</gene>
<dbReference type="Proteomes" id="UP000094609">
    <property type="component" value="Chromosome"/>
</dbReference>
<name>A0A1D7TKS0_9BACT</name>
<proteinExistence type="predicted"/>
<evidence type="ECO:0000313" key="2">
    <source>
        <dbReference type="Proteomes" id="UP000094609"/>
    </source>
</evidence>
<keyword evidence="2" id="KW-1185">Reference proteome</keyword>